<evidence type="ECO:0000313" key="8">
    <source>
        <dbReference type="EMBL" id="NOV50385.1"/>
    </source>
</evidence>
<protein>
    <recommendedName>
        <fullName evidence="3">Transmembrane protein 192</fullName>
    </recommendedName>
</protein>
<evidence type="ECO:0000256" key="6">
    <source>
        <dbReference type="ARBA" id="ARBA00023136"/>
    </source>
</evidence>
<evidence type="ECO:0000256" key="5">
    <source>
        <dbReference type="ARBA" id="ARBA00022989"/>
    </source>
</evidence>
<dbReference type="PANTHER" id="PTHR31592">
    <property type="entry name" value="TRANSMEMBRANE PROTEIN 192"/>
    <property type="match status" value="1"/>
</dbReference>
<dbReference type="Pfam" id="PF14802">
    <property type="entry name" value="TMEM192"/>
    <property type="match status" value="1"/>
</dbReference>
<feature type="transmembrane region" description="Helical" evidence="7">
    <location>
        <begin position="83"/>
        <end position="106"/>
    </location>
</feature>
<accession>A0A6M2DVN0</accession>
<keyword evidence="5 7" id="KW-1133">Transmembrane helix</keyword>
<sequence>MQYLHVAFWLFSFIVDHIAHYHHNNIRLQGYHSFYKETSILHRLPLYVVSLWNAVLLAIQTIMQHIYEDNFTNHCQNSILSPIGYMTLFLLVETIVLFGIDGVYIYKAFDFNLKHLPPDVLKSEWTREVPVTADGQSSDTIGLARGRNMTELLEKQADTINYLQEHNIKLNQKLMTMYAQLKESHRI</sequence>
<comment type="similarity">
    <text evidence="2">Belongs to the TMEM192 family.</text>
</comment>
<keyword evidence="6 7" id="KW-0472">Membrane</keyword>
<organism evidence="8">
    <name type="scientific">Xenopsylla cheopis</name>
    <name type="common">Oriental rat flea</name>
    <name type="synonym">Pulex cheopis</name>
    <dbReference type="NCBI Taxonomy" id="163159"/>
    <lineage>
        <taxon>Eukaryota</taxon>
        <taxon>Metazoa</taxon>
        <taxon>Ecdysozoa</taxon>
        <taxon>Arthropoda</taxon>
        <taxon>Hexapoda</taxon>
        <taxon>Insecta</taxon>
        <taxon>Pterygota</taxon>
        <taxon>Neoptera</taxon>
        <taxon>Endopterygota</taxon>
        <taxon>Siphonaptera</taxon>
        <taxon>Pulicidae</taxon>
        <taxon>Xenopsyllinae</taxon>
        <taxon>Xenopsylla</taxon>
    </lineage>
</organism>
<dbReference type="GO" id="GO:0005765">
    <property type="term" value="C:lysosomal membrane"/>
    <property type="evidence" value="ECO:0007669"/>
    <property type="project" value="TreeGrafter"/>
</dbReference>
<name>A0A6M2DVN0_XENCH</name>
<reference evidence="8" key="1">
    <citation type="submission" date="2020-03" db="EMBL/GenBank/DDBJ databases">
        <title>Transcriptomic Profiling of the Digestive Tract of the Rat Flea, Xenopsylla cheopis, Following Blood Feeding and Infection with Yersinia pestis.</title>
        <authorList>
            <person name="Bland D.M."/>
            <person name="Martens C.A."/>
            <person name="Virtaneva K."/>
            <person name="Kanakabandi K."/>
            <person name="Long D."/>
            <person name="Rosenke R."/>
            <person name="Saturday G.A."/>
            <person name="Hoyt F.H."/>
            <person name="Bruno D.P."/>
            <person name="Ribeiro J.M.C."/>
            <person name="Hinnebusch J."/>
        </authorList>
    </citation>
    <scope>NUCLEOTIDE SEQUENCE</scope>
</reference>
<dbReference type="EMBL" id="GIIL01006659">
    <property type="protein sequence ID" value="NOV50385.1"/>
    <property type="molecule type" value="Transcribed_RNA"/>
</dbReference>
<dbReference type="InterPro" id="IPR029399">
    <property type="entry name" value="TMEM192"/>
</dbReference>
<proteinExistence type="inferred from homology"/>
<evidence type="ECO:0000256" key="4">
    <source>
        <dbReference type="ARBA" id="ARBA00022692"/>
    </source>
</evidence>
<evidence type="ECO:0000256" key="2">
    <source>
        <dbReference type="ARBA" id="ARBA00006314"/>
    </source>
</evidence>
<evidence type="ECO:0000256" key="3">
    <source>
        <dbReference type="ARBA" id="ARBA00014635"/>
    </source>
</evidence>
<dbReference type="AlphaFoldDB" id="A0A6M2DVN0"/>
<feature type="transmembrane region" description="Helical" evidence="7">
    <location>
        <begin position="44"/>
        <end position="63"/>
    </location>
</feature>
<keyword evidence="4 7" id="KW-0812">Transmembrane</keyword>
<evidence type="ECO:0000256" key="1">
    <source>
        <dbReference type="ARBA" id="ARBA00004141"/>
    </source>
</evidence>
<dbReference type="PANTHER" id="PTHR31592:SF1">
    <property type="entry name" value="TRANSMEMBRANE PROTEIN 192"/>
    <property type="match status" value="1"/>
</dbReference>
<comment type="subcellular location">
    <subcellularLocation>
        <location evidence="1">Membrane</location>
        <topology evidence="1">Multi-pass membrane protein</topology>
    </subcellularLocation>
</comment>
<dbReference type="GO" id="GO:0005770">
    <property type="term" value="C:late endosome"/>
    <property type="evidence" value="ECO:0007669"/>
    <property type="project" value="TreeGrafter"/>
</dbReference>
<evidence type="ECO:0000256" key="7">
    <source>
        <dbReference type="SAM" id="Phobius"/>
    </source>
</evidence>